<evidence type="ECO:0000256" key="1">
    <source>
        <dbReference type="ARBA" id="ARBA00008331"/>
    </source>
</evidence>
<gene>
    <name evidence="6 10" type="primary">nadX</name>
    <name evidence="9" type="ORF">I6G29_06515</name>
    <name evidence="10" type="ORF">NCTC11997_01359</name>
</gene>
<dbReference type="Gene3D" id="3.40.50.720">
    <property type="entry name" value="NAD(P)-binding Rossmann-like Domain"/>
    <property type="match status" value="1"/>
</dbReference>
<evidence type="ECO:0000313" key="9">
    <source>
        <dbReference type="EMBL" id="QPT41174.1"/>
    </source>
</evidence>
<evidence type="ECO:0000256" key="6">
    <source>
        <dbReference type="HAMAP-Rule" id="MF_01265"/>
    </source>
</evidence>
<feature type="domain" description="Aspartate dehydrogenase" evidence="7">
    <location>
        <begin position="171"/>
        <end position="256"/>
    </location>
</feature>
<dbReference type="InterPro" id="IPR020626">
    <property type="entry name" value="Asp_DH_prok"/>
</dbReference>
<protein>
    <recommendedName>
        <fullName evidence="6">L-aspartate dehydrogenase</fullName>
        <ecNumber evidence="6">1.4.1.21</ecNumber>
    </recommendedName>
</protein>
<evidence type="ECO:0000256" key="4">
    <source>
        <dbReference type="ARBA" id="ARBA00023002"/>
    </source>
</evidence>
<evidence type="ECO:0000256" key="5">
    <source>
        <dbReference type="ARBA" id="ARBA00023027"/>
    </source>
</evidence>
<evidence type="ECO:0000313" key="10">
    <source>
        <dbReference type="EMBL" id="SUA53957.1"/>
    </source>
</evidence>
<dbReference type="Gene3D" id="3.30.360.10">
    <property type="entry name" value="Dihydrodipicolinate Reductase, domain 2"/>
    <property type="match status" value="1"/>
</dbReference>
<dbReference type="STRING" id="1122619.GCA_000373745_01819"/>
<evidence type="ECO:0000259" key="8">
    <source>
        <dbReference type="Pfam" id="PF03447"/>
    </source>
</evidence>
<comment type="catalytic activity">
    <reaction evidence="6">
        <text>L-aspartate + NAD(+) + H2O = oxaloacetate + NH4(+) + NADH + H(+)</text>
        <dbReference type="Rhea" id="RHEA:11788"/>
        <dbReference type="ChEBI" id="CHEBI:15377"/>
        <dbReference type="ChEBI" id="CHEBI:15378"/>
        <dbReference type="ChEBI" id="CHEBI:16452"/>
        <dbReference type="ChEBI" id="CHEBI:28938"/>
        <dbReference type="ChEBI" id="CHEBI:29991"/>
        <dbReference type="ChEBI" id="CHEBI:57540"/>
        <dbReference type="ChEBI" id="CHEBI:57945"/>
        <dbReference type="EC" id="1.4.1.21"/>
    </reaction>
</comment>
<organism evidence="10 11">
    <name type="scientific">Oligella ureolytica</name>
    <dbReference type="NCBI Taxonomy" id="90244"/>
    <lineage>
        <taxon>Bacteria</taxon>
        <taxon>Pseudomonadati</taxon>
        <taxon>Pseudomonadota</taxon>
        <taxon>Betaproteobacteria</taxon>
        <taxon>Burkholderiales</taxon>
        <taxon>Alcaligenaceae</taxon>
        <taxon>Oligella</taxon>
    </lineage>
</organism>
<dbReference type="SUPFAM" id="SSF51735">
    <property type="entry name" value="NAD(P)-binding Rossmann-fold domains"/>
    <property type="match status" value="1"/>
</dbReference>
<dbReference type="PANTHER" id="PTHR31873">
    <property type="entry name" value="L-ASPARTATE DEHYDROGENASE-RELATED"/>
    <property type="match status" value="1"/>
</dbReference>
<dbReference type="SUPFAM" id="SSF55347">
    <property type="entry name" value="Glyceraldehyde-3-phosphate dehydrogenase-like, C-terminal domain"/>
    <property type="match status" value="1"/>
</dbReference>
<keyword evidence="3 6" id="KW-0521">NADP</keyword>
<keyword evidence="2 6" id="KW-0662">Pyridine nucleotide biosynthesis</keyword>
<comment type="miscellaneous">
    <text evidence="6">The iminoaspartate product is unstable in aqueous solution and can decompose to oxaloacetate and ammonia.</text>
</comment>
<keyword evidence="4 6" id="KW-0560">Oxidoreductase</keyword>
<dbReference type="InterPro" id="IPR011182">
    <property type="entry name" value="L-Asp_DH"/>
</dbReference>
<evidence type="ECO:0000259" key="7">
    <source>
        <dbReference type="Pfam" id="PF01958"/>
    </source>
</evidence>
<dbReference type="GO" id="GO:0009435">
    <property type="term" value="P:NAD+ biosynthetic process"/>
    <property type="evidence" value="ECO:0007669"/>
    <property type="project" value="UniProtKB-UniRule"/>
</dbReference>
<keyword evidence="12" id="KW-1185">Reference proteome</keyword>
<dbReference type="Pfam" id="PF03447">
    <property type="entry name" value="NAD_binding_3"/>
    <property type="match status" value="1"/>
</dbReference>
<dbReference type="InterPro" id="IPR005106">
    <property type="entry name" value="Asp/hSer_DH_NAD-bd"/>
</dbReference>
<evidence type="ECO:0000256" key="3">
    <source>
        <dbReference type="ARBA" id="ARBA00022857"/>
    </source>
</evidence>
<dbReference type="GO" id="GO:0033735">
    <property type="term" value="F:aspartate dehydrogenase [NAD(P)+] activity"/>
    <property type="evidence" value="ECO:0007669"/>
    <property type="project" value="UniProtKB-EC"/>
</dbReference>
<dbReference type="EMBL" id="CP065725">
    <property type="protein sequence ID" value="QPT41174.1"/>
    <property type="molecule type" value="Genomic_DNA"/>
</dbReference>
<dbReference type="InterPro" id="IPR002811">
    <property type="entry name" value="Asp_DH"/>
</dbReference>
<dbReference type="InterPro" id="IPR036291">
    <property type="entry name" value="NAD(P)-bd_dom_sf"/>
</dbReference>
<dbReference type="RefSeq" id="WP_018574999.1">
    <property type="nucleotide sequence ID" value="NZ_CP065725.1"/>
</dbReference>
<evidence type="ECO:0000256" key="2">
    <source>
        <dbReference type="ARBA" id="ARBA00022642"/>
    </source>
</evidence>
<evidence type="ECO:0000313" key="12">
    <source>
        <dbReference type="Proteomes" id="UP000594903"/>
    </source>
</evidence>
<dbReference type="NCBIfam" id="NF009829">
    <property type="entry name" value="PRK13303.1-4"/>
    <property type="match status" value="1"/>
</dbReference>
<reference evidence="9 12" key="2">
    <citation type="submission" date="2020-12" db="EMBL/GenBank/DDBJ databases">
        <title>FDA dAtabase for Regulatory Grade micrObial Sequences (FDA-ARGOS): Supporting development and validation of Infectious Disease Dx tests.</title>
        <authorList>
            <person name="Sproer C."/>
            <person name="Gronow S."/>
            <person name="Severitt S."/>
            <person name="Schroder I."/>
            <person name="Tallon L."/>
            <person name="Sadzewicz L."/>
            <person name="Zhao X."/>
            <person name="Boylan J."/>
            <person name="Ott S."/>
            <person name="Bowen H."/>
            <person name="Vavikolanu K."/>
            <person name="Mehta A."/>
            <person name="Aluvathingal J."/>
            <person name="Nadendla S."/>
            <person name="Lowell S."/>
            <person name="Myers T."/>
            <person name="Yan Y."/>
            <person name="Sichtig H."/>
        </authorList>
    </citation>
    <scope>NUCLEOTIDE SEQUENCE [LARGE SCALE GENOMIC DNA]</scope>
    <source>
        <strain evidence="9 12">FDAARGOS_872</strain>
    </source>
</reference>
<dbReference type="OrthoDB" id="7056904at2"/>
<dbReference type="Pfam" id="PF01958">
    <property type="entry name" value="Asp_DH_C"/>
    <property type="match status" value="1"/>
</dbReference>
<evidence type="ECO:0000313" key="11">
    <source>
        <dbReference type="Proteomes" id="UP000254603"/>
    </source>
</evidence>
<proteinExistence type="inferred from homology"/>
<feature type="active site" evidence="6">
    <location>
        <position position="222"/>
    </location>
</feature>
<dbReference type="EMBL" id="UGSB01000001">
    <property type="protein sequence ID" value="SUA53957.1"/>
    <property type="molecule type" value="Genomic_DNA"/>
</dbReference>
<name>A0A378XFS8_9BURK</name>
<comment type="function">
    <text evidence="6">Specifically catalyzes the NAD or NADP-dependent dehydrogenation of L-aspartate to iminoaspartate.</text>
</comment>
<reference evidence="10 11" key="1">
    <citation type="submission" date="2018-06" db="EMBL/GenBank/DDBJ databases">
        <authorList>
            <consortium name="Pathogen Informatics"/>
            <person name="Doyle S."/>
        </authorList>
    </citation>
    <scope>NUCLEOTIDE SEQUENCE [LARGE SCALE GENOMIC DNA]</scope>
    <source>
        <strain evidence="10 11">NCTC11997</strain>
    </source>
</reference>
<comment type="catalytic activity">
    <reaction evidence="6">
        <text>L-aspartate + NADP(+) + H2O = oxaloacetate + NH4(+) + NADPH + H(+)</text>
        <dbReference type="Rhea" id="RHEA:11784"/>
        <dbReference type="ChEBI" id="CHEBI:15377"/>
        <dbReference type="ChEBI" id="CHEBI:15378"/>
        <dbReference type="ChEBI" id="CHEBI:16452"/>
        <dbReference type="ChEBI" id="CHEBI:28938"/>
        <dbReference type="ChEBI" id="CHEBI:29991"/>
        <dbReference type="ChEBI" id="CHEBI:57783"/>
        <dbReference type="ChEBI" id="CHEBI:58349"/>
        <dbReference type="EC" id="1.4.1.21"/>
    </reaction>
</comment>
<feature type="domain" description="Aspartate/homoserine dehydrogenase NAD-binding" evidence="8">
    <location>
        <begin position="9"/>
        <end position="123"/>
    </location>
</feature>
<comment type="similarity">
    <text evidence="1 6">Belongs to the L-aspartate dehydrogenase family.</text>
</comment>
<dbReference type="Proteomes" id="UP000254603">
    <property type="component" value="Unassembled WGS sequence"/>
</dbReference>
<dbReference type="NCBIfam" id="NF009828">
    <property type="entry name" value="PRK13303.1-3"/>
    <property type="match status" value="1"/>
</dbReference>
<accession>A0A378XFS8</accession>
<dbReference type="GO" id="GO:0051287">
    <property type="term" value="F:NAD binding"/>
    <property type="evidence" value="ECO:0007669"/>
    <property type="project" value="UniProtKB-UniRule"/>
</dbReference>
<feature type="binding site" evidence="6">
    <location>
        <position position="126"/>
    </location>
    <ligand>
        <name>NAD(+)</name>
        <dbReference type="ChEBI" id="CHEBI:57540"/>
    </ligand>
</feature>
<dbReference type="PIRSF" id="PIRSF005227">
    <property type="entry name" value="Asp_dh_NAD_syn"/>
    <property type="match status" value="1"/>
</dbReference>
<dbReference type="EC" id="1.4.1.21" evidence="6"/>
<dbReference type="HAMAP" id="MF_01265">
    <property type="entry name" value="NadX"/>
    <property type="match status" value="1"/>
</dbReference>
<comment type="pathway">
    <text evidence="6">Cofactor biosynthesis; NAD(+) biosynthesis; iminoaspartate from L-aspartate (dehydrogenase route): step 1/1.</text>
</comment>
<dbReference type="Proteomes" id="UP000594903">
    <property type="component" value="Chromosome"/>
</dbReference>
<dbReference type="PANTHER" id="PTHR31873:SF6">
    <property type="entry name" value="ASPARTATE DEHYDROGENASE DOMAIN-CONTAINING PROTEIN"/>
    <property type="match status" value="1"/>
</dbReference>
<dbReference type="GO" id="GO:0050661">
    <property type="term" value="F:NADP binding"/>
    <property type="evidence" value="ECO:0007669"/>
    <property type="project" value="UniProtKB-UniRule"/>
</dbReference>
<dbReference type="GO" id="GO:0016639">
    <property type="term" value="F:oxidoreductase activity, acting on the CH-NH2 group of donors, NAD or NADP as acceptor"/>
    <property type="evidence" value="ECO:0007669"/>
    <property type="project" value="UniProtKB-UniRule"/>
</dbReference>
<dbReference type="UniPathway" id="UPA00253">
    <property type="reaction ID" value="UER00456"/>
</dbReference>
<sequence length="270" mass="29270">MIKRLAIIGYGSIAKDTLQALQPLLSEHQVEVLILRRSTPCDSEKKALPVFARFTQDIAQLWDFSADFIIEAAGQEAVAQYLPNCLSTGADVLISSIGALANADLYAELLNIAQQSNHRILLPSGAIAGLDYIQSVKDAEEIEIAYESRKPVAAWLPELATLGISPESVQQTFVLFEGSAAEAAKRYPQNLNVAATLALAGIGMDKTHVRVLVDPSLSQNQHHILVKSEFGEMRLQVSNTPSPNNPKSSWIVAQSIAATVKKEFAHTKIA</sequence>
<keyword evidence="5 6" id="KW-0520">NAD</keyword>
<dbReference type="AlphaFoldDB" id="A0A378XFS8"/>
<feature type="binding site" evidence="6">
    <location>
        <position position="192"/>
    </location>
    <ligand>
        <name>NAD(+)</name>
        <dbReference type="ChEBI" id="CHEBI:57540"/>
    </ligand>
</feature>